<organism evidence="1 2">
    <name type="scientific">Elysia marginata</name>
    <dbReference type="NCBI Taxonomy" id="1093978"/>
    <lineage>
        <taxon>Eukaryota</taxon>
        <taxon>Metazoa</taxon>
        <taxon>Spiralia</taxon>
        <taxon>Lophotrochozoa</taxon>
        <taxon>Mollusca</taxon>
        <taxon>Gastropoda</taxon>
        <taxon>Heterobranchia</taxon>
        <taxon>Euthyneura</taxon>
        <taxon>Panpulmonata</taxon>
        <taxon>Sacoglossa</taxon>
        <taxon>Placobranchoidea</taxon>
        <taxon>Plakobranchidae</taxon>
        <taxon>Elysia</taxon>
    </lineage>
</organism>
<reference evidence="1 2" key="1">
    <citation type="journal article" date="2021" name="Elife">
        <title>Chloroplast acquisition without the gene transfer in kleptoplastic sea slugs, Plakobranchus ocellatus.</title>
        <authorList>
            <person name="Maeda T."/>
            <person name="Takahashi S."/>
            <person name="Yoshida T."/>
            <person name="Shimamura S."/>
            <person name="Takaki Y."/>
            <person name="Nagai Y."/>
            <person name="Toyoda A."/>
            <person name="Suzuki Y."/>
            <person name="Arimoto A."/>
            <person name="Ishii H."/>
            <person name="Satoh N."/>
            <person name="Nishiyama T."/>
            <person name="Hasebe M."/>
            <person name="Maruyama T."/>
            <person name="Minagawa J."/>
            <person name="Obokata J."/>
            <person name="Shigenobu S."/>
        </authorList>
    </citation>
    <scope>NUCLEOTIDE SEQUENCE [LARGE SCALE GENOMIC DNA]</scope>
</reference>
<dbReference type="EMBL" id="BMAT01008927">
    <property type="protein sequence ID" value="GFR95384.1"/>
    <property type="molecule type" value="Genomic_DNA"/>
</dbReference>
<evidence type="ECO:0000313" key="1">
    <source>
        <dbReference type="EMBL" id="GFR95384.1"/>
    </source>
</evidence>
<sequence>MHLPFNDRPFFPVMMKTIIDNDVFVLLVEGRGGGEEEEDEDKKLCEKMTCVVKEKSLALTSVVEEMSEKQNKTKQKKIKMVLIYICPVVLTVGAEFCNKSAVRAFYFRCEIFYLLCHTKKCAYSKTEGGRY</sequence>
<dbReference type="AlphaFoldDB" id="A0AAV4HCF8"/>
<accession>A0AAV4HCF8</accession>
<name>A0AAV4HCF8_9GAST</name>
<protein>
    <recommendedName>
        <fullName evidence="3">Transmembrane protein</fullName>
    </recommendedName>
</protein>
<keyword evidence="2" id="KW-1185">Reference proteome</keyword>
<evidence type="ECO:0000313" key="2">
    <source>
        <dbReference type="Proteomes" id="UP000762676"/>
    </source>
</evidence>
<dbReference type="Proteomes" id="UP000762676">
    <property type="component" value="Unassembled WGS sequence"/>
</dbReference>
<evidence type="ECO:0008006" key="3">
    <source>
        <dbReference type="Google" id="ProtNLM"/>
    </source>
</evidence>
<comment type="caution">
    <text evidence="1">The sequence shown here is derived from an EMBL/GenBank/DDBJ whole genome shotgun (WGS) entry which is preliminary data.</text>
</comment>
<gene>
    <name evidence="1" type="ORF">ElyMa_004427200</name>
</gene>
<proteinExistence type="predicted"/>